<protein>
    <submittedName>
        <fullName evidence="1">Uncharacterized protein</fullName>
    </submittedName>
</protein>
<reference evidence="1" key="1">
    <citation type="journal article" date="2020" name="Stud. Mycol.">
        <title>101 Dothideomycetes genomes: a test case for predicting lifestyles and emergence of pathogens.</title>
        <authorList>
            <person name="Haridas S."/>
            <person name="Albert R."/>
            <person name="Binder M."/>
            <person name="Bloem J."/>
            <person name="Labutti K."/>
            <person name="Salamov A."/>
            <person name="Andreopoulos B."/>
            <person name="Baker S."/>
            <person name="Barry K."/>
            <person name="Bills G."/>
            <person name="Bluhm B."/>
            <person name="Cannon C."/>
            <person name="Castanera R."/>
            <person name="Culley D."/>
            <person name="Daum C."/>
            <person name="Ezra D."/>
            <person name="Gonzalez J."/>
            <person name="Henrissat B."/>
            <person name="Kuo A."/>
            <person name="Liang C."/>
            <person name="Lipzen A."/>
            <person name="Lutzoni F."/>
            <person name="Magnuson J."/>
            <person name="Mondo S."/>
            <person name="Nolan M."/>
            <person name="Ohm R."/>
            <person name="Pangilinan J."/>
            <person name="Park H.-J."/>
            <person name="Ramirez L."/>
            <person name="Alfaro M."/>
            <person name="Sun H."/>
            <person name="Tritt A."/>
            <person name="Yoshinaga Y."/>
            <person name="Zwiers L.-H."/>
            <person name="Turgeon B."/>
            <person name="Goodwin S."/>
            <person name="Spatafora J."/>
            <person name="Crous P."/>
            <person name="Grigoriev I."/>
        </authorList>
    </citation>
    <scope>NUCLEOTIDE SEQUENCE</scope>
    <source>
        <strain evidence="1">CBS 123094</strain>
    </source>
</reference>
<organism evidence="1 2">
    <name type="scientific">Amniculicola lignicola CBS 123094</name>
    <dbReference type="NCBI Taxonomy" id="1392246"/>
    <lineage>
        <taxon>Eukaryota</taxon>
        <taxon>Fungi</taxon>
        <taxon>Dikarya</taxon>
        <taxon>Ascomycota</taxon>
        <taxon>Pezizomycotina</taxon>
        <taxon>Dothideomycetes</taxon>
        <taxon>Pleosporomycetidae</taxon>
        <taxon>Pleosporales</taxon>
        <taxon>Amniculicolaceae</taxon>
        <taxon>Amniculicola</taxon>
    </lineage>
</organism>
<gene>
    <name evidence="1" type="ORF">P154DRAFT_522016</name>
</gene>
<name>A0A6A5WJN8_9PLEO</name>
<dbReference type="Proteomes" id="UP000799779">
    <property type="component" value="Unassembled WGS sequence"/>
</dbReference>
<accession>A0A6A5WJN8</accession>
<keyword evidence="2" id="KW-1185">Reference proteome</keyword>
<evidence type="ECO:0000313" key="2">
    <source>
        <dbReference type="Proteomes" id="UP000799779"/>
    </source>
</evidence>
<sequence>MARSQSVASVTYSCTHIQRYTIQHRSKRGEPPSIKFSGEKVCSLKSNPGAAGLDSEILLHRLATSTLPRNIRREVLWRSHSLPTLTNSFRLSAKMDTLRAAGTGHLYAFISLAEMAFRPDNWHGLNAEGRPRRGKWSDRSVDSDGVGNCAKGARLVREV</sequence>
<dbReference type="EMBL" id="ML977585">
    <property type="protein sequence ID" value="KAF2001019.1"/>
    <property type="molecule type" value="Genomic_DNA"/>
</dbReference>
<proteinExistence type="predicted"/>
<dbReference type="AlphaFoldDB" id="A0A6A5WJN8"/>
<evidence type="ECO:0000313" key="1">
    <source>
        <dbReference type="EMBL" id="KAF2001019.1"/>
    </source>
</evidence>